<dbReference type="InterPro" id="IPR029063">
    <property type="entry name" value="SAM-dependent_MTases_sf"/>
</dbReference>
<dbReference type="Proteomes" id="UP000177690">
    <property type="component" value="Unassembled WGS sequence"/>
</dbReference>
<feature type="domain" description="Methyltransferase type 11" evidence="1">
    <location>
        <begin position="54"/>
        <end position="146"/>
    </location>
</feature>
<reference evidence="2 3" key="1">
    <citation type="journal article" date="2016" name="Nat. Commun.">
        <title>Thousands of microbial genomes shed light on interconnected biogeochemical processes in an aquifer system.</title>
        <authorList>
            <person name="Anantharaman K."/>
            <person name="Brown C.T."/>
            <person name="Hug L.A."/>
            <person name="Sharon I."/>
            <person name="Castelle C.J."/>
            <person name="Probst A.J."/>
            <person name="Thomas B.C."/>
            <person name="Singh A."/>
            <person name="Wilkins M.J."/>
            <person name="Karaoz U."/>
            <person name="Brodie E.L."/>
            <person name="Williams K.H."/>
            <person name="Hubbard S.S."/>
            <person name="Banfield J.F."/>
        </authorList>
    </citation>
    <scope>NUCLEOTIDE SEQUENCE [LARGE SCALE GENOMIC DNA]</scope>
</reference>
<organism evidence="2 3">
    <name type="scientific">Candidatus Harrisonbacteria bacterium RIFCSPLOWO2_02_FULL_41_13b</name>
    <dbReference type="NCBI Taxonomy" id="1798409"/>
    <lineage>
        <taxon>Bacteria</taxon>
        <taxon>Candidatus Harrisoniibacteriota</taxon>
    </lineage>
</organism>
<evidence type="ECO:0000313" key="3">
    <source>
        <dbReference type="Proteomes" id="UP000177690"/>
    </source>
</evidence>
<dbReference type="SUPFAM" id="SSF53335">
    <property type="entry name" value="S-adenosyl-L-methionine-dependent methyltransferases"/>
    <property type="match status" value="1"/>
</dbReference>
<dbReference type="AlphaFoldDB" id="A0A1G1ZRL3"/>
<dbReference type="Pfam" id="PF08241">
    <property type="entry name" value="Methyltransf_11"/>
    <property type="match status" value="1"/>
</dbReference>
<evidence type="ECO:0000259" key="1">
    <source>
        <dbReference type="Pfam" id="PF08241"/>
    </source>
</evidence>
<dbReference type="PANTHER" id="PTHR43591:SF99">
    <property type="entry name" value="OS06G0646000 PROTEIN"/>
    <property type="match status" value="1"/>
</dbReference>
<accession>A0A1G1ZRL3</accession>
<dbReference type="GO" id="GO:0008757">
    <property type="term" value="F:S-adenosylmethionine-dependent methyltransferase activity"/>
    <property type="evidence" value="ECO:0007669"/>
    <property type="project" value="InterPro"/>
</dbReference>
<sequence>MKYFTPEELKITHREEISSQLSTLAGKNVKHNFAIWIFKKYAEKLGWNKNIKILDLGTANGDFLIQLNQTGYQNLYAHDIDAYLSEERKILTKEYKFSELSMERLPWPDNYFDAITAWCVIPHLENPFFCAREARRVLKPGGVFIFTTLHLTSKPSLQYFLKNKDFKSYRETNNHISLLPNSVVKKTILKDFELAGVEYFVNPKVFNNWQGKIRKIIWNLCHLHPDIENWLKNRWAYNICYIAKKI</sequence>
<dbReference type="PANTHER" id="PTHR43591">
    <property type="entry name" value="METHYLTRANSFERASE"/>
    <property type="match status" value="1"/>
</dbReference>
<evidence type="ECO:0000313" key="2">
    <source>
        <dbReference type="EMBL" id="OGY67099.1"/>
    </source>
</evidence>
<proteinExistence type="predicted"/>
<gene>
    <name evidence="2" type="ORF">A3I24_02880</name>
</gene>
<name>A0A1G1ZRL3_9BACT</name>
<comment type="caution">
    <text evidence="2">The sequence shown here is derived from an EMBL/GenBank/DDBJ whole genome shotgun (WGS) entry which is preliminary data.</text>
</comment>
<dbReference type="EMBL" id="MHJL01000030">
    <property type="protein sequence ID" value="OGY67099.1"/>
    <property type="molecule type" value="Genomic_DNA"/>
</dbReference>
<protein>
    <recommendedName>
        <fullName evidence="1">Methyltransferase type 11 domain-containing protein</fullName>
    </recommendedName>
</protein>
<dbReference type="Gene3D" id="3.40.50.150">
    <property type="entry name" value="Vaccinia Virus protein VP39"/>
    <property type="match status" value="1"/>
</dbReference>
<dbReference type="CDD" id="cd02440">
    <property type="entry name" value="AdoMet_MTases"/>
    <property type="match status" value="1"/>
</dbReference>
<dbReference type="STRING" id="1798409.A3I24_02880"/>
<dbReference type="InterPro" id="IPR013216">
    <property type="entry name" value="Methyltransf_11"/>
</dbReference>